<dbReference type="InterPro" id="IPR051554">
    <property type="entry name" value="Acetyltransferase_Eis"/>
</dbReference>
<evidence type="ECO:0000256" key="3">
    <source>
        <dbReference type="ARBA" id="ARBA00023315"/>
    </source>
</evidence>
<dbReference type="PANTHER" id="PTHR37817">
    <property type="entry name" value="N-ACETYLTRANSFERASE EIS"/>
    <property type="match status" value="1"/>
</dbReference>
<dbReference type="GO" id="GO:0034069">
    <property type="term" value="F:aminoglycoside N-acetyltransferase activity"/>
    <property type="evidence" value="ECO:0007669"/>
    <property type="project" value="TreeGrafter"/>
</dbReference>
<protein>
    <submittedName>
        <fullName evidence="6">UPF0256 protein</fullName>
    </submittedName>
</protein>
<comment type="similarity">
    <text evidence="1 4">Belongs to the acetyltransferase Eis family.</text>
</comment>
<proteinExistence type="inferred from homology"/>
<organism evidence="6 7">
    <name type="scientific">Paractinoplanes tereljensis</name>
    <dbReference type="NCBI Taxonomy" id="571912"/>
    <lineage>
        <taxon>Bacteria</taxon>
        <taxon>Bacillati</taxon>
        <taxon>Actinomycetota</taxon>
        <taxon>Actinomycetes</taxon>
        <taxon>Micromonosporales</taxon>
        <taxon>Micromonosporaceae</taxon>
        <taxon>Paractinoplanes</taxon>
    </lineage>
</organism>
<dbReference type="Pfam" id="PF17668">
    <property type="entry name" value="Acetyltransf_17"/>
    <property type="match status" value="1"/>
</dbReference>
<dbReference type="AlphaFoldDB" id="A0A919TQ87"/>
<feature type="binding site" evidence="4">
    <location>
        <begin position="84"/>
        <end position="86"/>
    </location>
    <ligand>
        <name>acetyl-CoA</name>
        <dbReference type="ChEBI" id="CHEBI:57288"/>
    </ligand>
</feature>
<evidence type="ECO:0000256" key="2">
    <source>
        <dbReference type="ARBA" id="ARBA00022679"/>
    </source>
</evidence>
<feature type="binding site" evidence="4">
    <location>
        <begin position="121"/>
        <end position="122"/>
    </location>
    <ligand>
        <name>acetyl-CoA</name>
        <dbReference type="ChEBI" id="CHEBI:57288"/>
    </ligand>
</feature>
<evidence type="ECO:0000313" key="7">
    <source>
        <dbReference type="Proteomes" id="UP000623608"/>
    </source>
</evidence>
<dbReference type="PROSITE" id="PS51186">
    <property type="entry name" value="GNAT"/>
    <property type="match status" value="1"/>
</dbReference>
<dbReference type="InterPro" id="IPR025559">
    <property type="entry name" value="Eis_dom"/>
</dbReference>
<evidence type="ECO:0000259" key="5">
    <source>
        <dbReference type="PROSITE" id="PS51186"/>
    </source>
</evidence>
<dbReference type="InterPro" id="IPR000182">
    <property type="entry name" value="GNAT_dom"/>
</dbReference>
<comment type="caution">
    <text evidence="6">The sequence shown here is derived from an EMBL/GenBank/DDBJ whole genome shotgun (WGS) entry which is preliminary data.</text>
</comment>
<dbReference type="Pfam" id="PF13530">
    <property type="entry name" value="SCP2_2"/>
    <property type="match status" value="1"/>
</dbReference>
<evidence type="ECO:0000256" key="4">
    <source>
        <dbReference type="HAMAP-Rule" id="MF_01812"/>
    </source>
</evidence>
<dbReference type="InterPro" id="IPR022902">
    <property type="entry name" value="NAcTrfase_Eis"/>
</dbReference>
<dbReference type="SUPFAM" id="SSF55729">
    <property type="entry name" value="Acyl-CoA N-acyltransferases (Nat)"/>
    <property type="match status" value="1"/>
</dbReference>
<dbReference type="InterPro" id="IPR016181">
    <property type="entry name" value="Acyl_CoA_acyltransferase"/>
</dbReference>
<dbReference type="PANTHER" id="PTHR37817:SF1">
    <property type="entry name" value="N-ACETYLTRANSFERASE EIS"/>
    <property type="match status" value="1"/>
</dbReference>
<evidence type="ECO:0000256" key="1">
    <source>
        <dbReference type="ARBA" id="ARBA00009213"/>
    </source>
</evidence>
<dbReference type="Proteomes" id="UP000623608">
    <property type="component" value="Unassembled WGS sequence"/>
</dbReference>
<feature type="binding site" evidence="4">
    <location>
        <begin position="92"/>
        <end position="97"/>
    </location>
    <ligand>
        <name>acetyl-CoA</name>
        <dbReference type="ChEBI" id="CHEBI:57288"/>
    </ligand>
</feature>
<comment type="subunit">
    <text evidence="4">Homohexamer; trimer of dimers.</text>
</comment>
<accession>A0A919TQ87</accession>
<dbReference type="NCBIfam" id="NF002367">
    <property type="entry name" value="PRK01346.1-4"/>
    <property type="match status" value="1"/>
</dbReference>
<dbReference type="Pfam" id="PF13527">
    <property type="entry name" value="Acetyltransf_9"/>
    <property type="match status" value="1"/>
</dbReference>
<dbReference type="Gene3D" id="3.30.1050.10">
    <property type="entry name" value="SCP2 sterol-binding domain"/>
    <property type="match status" value="1"/>
</dbReference>
<dbReference type="Gene3D" id="3.40.630.30">
    <property type="match status" value="2"/>
</dbReference>
<name>A0A919TQ87_9ACTN</name>
<dbReference type="InterPro" id="IPR041380">
    <property type="entry name" value="Acetyltransf_17"/>
</dbReference>
<dbReference type="InterPro" id="IPR036527">
    <property type="entry name" value="SCP2_sterol-bd_dom_sf"/>
</dbReference>
<keyword evidence="7" id="KW-1185">Reference proteome</keyword>
<feature type="active site" description="Proton acceptor; via carboxylate" evidence="4">
    <location>
        <position position="409"/>
    </location>
</feature>
<dbReference type="CDD" id="cd04301">
    <property type="entry name" value="NAT_SF"/>
    <property type="match status" value="1"/>
</dbReference>
<dbReference type="SUPFAM" id="SSF55718">
    <property type="entry name" value="SCP-like"/>
    <property type="match status" value="1"/>
</dbReference>
<evidence type="ECO:0000313" key="6">
    <source>
        <dbReference type="EMBL" id="GIF18858.1"/>
    </source>
</evidence>
<dbReference type="HAMAP" id="MF_01812">
    <property type="entry name" value="Eis"/>
    <property type="match status" value="1"/>
</dbReference>
<feature type="domain" description="N-acetyltransferase" evidence="5">
    <location>
        <begin position="7"/>
        <end position="154"/>
    </location>
</feature>
<reference evidence="6" key="1">
    <citation type="submission" date="2021-01" db="EMBL/GenBank/DDBJ databases">
        <title>Whole genome shotgun sequence of Actinoplanes tereljensis NBRC 105297.</title>
        <authorList>
            <person name="Komaki H."/>
            <person name="Tamura T."/>
        </authorList>
    </citation>
    <scope>NUCLEOTIDE SEQUENCE</scope>
    <source>
        <strain evidence="6">NBRC 105297</strain>
    </source>
</reference>
<feature type="active site" description="Proton donor" evidence="4">
    <location>
        <position position="126"/>
    </location>
</feature>
<keyword evidence="2 4" id="KW-0808">Transferase</keyword>
<gene>
    <name evidence="6" type="ORF">Ate02nite_15880</name>
</gene>
<dbReference type="GO" id="GO:0030649">
    <property type="term" value="P:aminoglycoside antibiotic catabolic process"/>
    <property type="evidence" value="ECO:0007669"/>
    <property type="project" value="TreeGrafter"/>
</dbReference>
<keyword evidence="3 4" id="KW-0012">Acyltransferase</keyword>
<sequence length="409" mass="45279">MHMDDSVRLRQATADDHAAILDIEGYVFHHDFDDDAREFDRRLFEPERSLVADDNGSVVGHTTALTRDLTVPGAVIPAAHVTGVGVLPTHRRRGLLTAMMHRQLAELAEAGREPVAVLWASETTIYPRFGYGPAAARLELNAMTREVHITPAAPSADGRLRLIEPTEAAEDLKMLYERVRPARVGWSSRPGAWWDRRLRDPSAWRDGATTRKGVLFEGPNGPEGYAMWRVKDGWDDYGPNGQVRVTEIVADDPGVYAELWRFLFGIDLTRSTSYDFAALDEPLQYLVDEPRRLGRGFSDALWIRLIDLPAALEARRYLGPVDVVLAVTDPLISANSGRWRLTAGPDKTTCVRTTDPADVACSITELGAVYLGGTTLSALHAAGRVQRLTDNFPATAFGWDRLPNAIEVF</sequence>
<dbReference type="EMBL" id="BOMY01000010">
    <property type="protein sequence ID" value="GIF18858.1"/>
    <property type="molecule type" value="Genomic_DNA"/>
</dbReference>